<dbReference type="EMBL" id="BMAU01021394">
    <property type="protein sequence ID" value="GFY30758.1"/>
    <property type="molecule type" value="Genomic_DNA"/>
</dbReference>
<comment type="caution">
    <text evidence="2">The sequence shown here is derived from an EMBL/GenBank/DDBJ whole genome shotgun (WGS) entry which is preliminary data.</text>
</comment>
<dbReference type="AlphaFoldDB" id="A0A8X6W9A7"/>
<organism evidence="2 3">
    <name type="scientific">Trichonephila clavipes</name>
    <name type="common">Golden silk orbweaver</name>
    <name type="synonym">Nephila clavipes</name>
    <dbReference type="NCBI Taxonomy" id="2585209"/>
    <lineage>
        <taxon>Eukaryota</taxon>
        <taxon>Metazoa</taxon>
        <taxon>Ecdysozoa</taxon>
        <taxon>Arthropoda</taxon>
        <taxon>Chelicerata</taxon>
        <taxon>Arachnida</taxon>
        <taxon>Araneae</taxon>
        <taxon>Araneomorphae</taxon>
        <taxon>Entelegynae</taxon>
        <taxon>Araneoidea</taxon>
        <taxon>Nephilidae</taxon>
        <taxon>Trichonephila</taxon>
    </lineage>
</organism>
<accession>A0A8X6W9A7</accession>
<reference evidence="2" key="1">
    <citation type="submission" date="2020-08" db="EMBL/GenBank/DDBJ databases">
        <title>Multicomponent nature underlies the extraordinary mechanical properties of spider dragline silk.</title>
        <authorList>
            <person name="Kono N."/>
            <person name="Nakamura H."/>
            <person name="Mori M."/>
            <person name="Yoshida Y."/>
            <person name="Ohtoshi R."/>
            <person name="Malay A.D."/>
            <person name="Moran D.A.P."/>
            <person name="Tomita M."/>
            <person name="Numata K."/>
            <person name="Arakawa K."/>
        </authorList>
    </citation>
    <scope>NUCLEOTIDE SEQUENCE</scope>
</reference>
<keyword evidence="3" id="KW-1185">Reference proteome</keyword>
<dbReference type="Proteomes" id="UP000887159">
    <property type="component" value="Unassembled WGS sequence"/>
</dbReference>
<evidence type="ECO:0000313" key="3">
    <source>
        <dbReference type="Proteomes" id="UP000887159"/>
    </source>
</evidence>
<evidence type="ECO:0000313" key="2">
    <source>
        <dbReference type="EMBL" id="GFY30758.1"/>
    </source>
</evidence>
<gene>
    <name evidence="2" type="ORF">TNCV_3119181</name>
</gene>
<evidence type="ECO:0000256" key="1">
    <source>
        <dbReference type="SAM" id="MobiDB-lite"/>
    </source>
</evidence>
<protein>
    <submittedName>
        <fullName evidence="2">Uncharacterized protein</fullName>
    </submittedName>
</protein>
<feature type="region of interest" description="Disordered" evidence="1">
    <location>
        <begin position="1"/>
        <end position="38"/>
    </location>
</feature>
<proteinExistence type="predicted"/>
<name>A0A8X6W9A7_TRICX</name>
<sequence length="69" mass="7649">MADRTGGYQRPGWPKRFPSLSSRRHSSAPNSLGKGLWATGDGTRYLENHSQAKRMASELVPPLQTLKPN</sequence>